<reference evidence="2" key="1">
    <citation type="journal article" date="2019" name="Int. J. Syst. Evol. Microbiol.">
        <title>The Global Catalogue of Microorganisms (GCM) 10K type strain sequencing project: providing services to taxonomists for standard genome sequencing and annotation.</title>
        <authorList>
            <consortium name="The Broad Institute Genomics Platform"/>
            <consortium name="The Broad Institute Genome Sequencing Center for Infectious Disease"/>
            <person name="Wu L."/>
            <person name="Ma J."/>
        </authorList>
    </citation>
    <scope>NUCLEOTIDE SEQUENCE [LARGE SCALE GENOMIC DNA]</scope>
    <source>
        <strain evidence="2">CGMCC 1.12471</strain>
    </source>
</reference>
<dbReference type="RefSeq" id="WP_377936554.1">
    <property type="nucleotide sequence ID" value="NZ_JBHUEA010000036.1"/>
</dbReference>
<sequence>GGAAAAMRPAAAWAVHPQGAAVRREALIARAPRGAARSSWAPDPARPLAGVRVLDLTRVIAGPVAGRALAGYGAEVLRIDPPGWDEPAVEPDMTLGKRCARLDATTADGRERLLGLLAGADVLLHGYRRDALDGLGLGEEVRRRTRPGLVEVALTAYGWTGPWAGRRGFDSLVQMSAGVAERGAAEGGRPVPLPVQALDHATGWFVGAAAVAGLRERRASGAGSVARLSLARTAAALQPLDVVAPGAAQEVGGESLGTPWGEARLASPPLAVAGAPLRFDLGPAPLGSADPAWND</sequence>
<dbReference type="EMBL" id="JBHUEA010000036">
    <property type="protein sequence ID" value="MFD1722976.1"/>
    <property type="molecule type" value="Genomic_DNA"/>
</dbReference>
<dbReference type="Proteomes" id="UP001597347">
    <property type="component" value="Unassembled WGS sequence"/>
</dbReference>
<dbReference type="InterPro" id="IPR023606">
    <property type="entry name" value="CoA-Trfase_III_dom_1_sf"/>
</dbReference>
<dbReference type="InterPro" id="IPR050509">
    <property type="entry name" value="CoA-transferase_III"/>
</dbReference>
<proteinExistence type="predicted"/>
<dbReference type="SUPFAM" id="SSF89796">
    <property type="entry name" value="CoA-transferase family III (CaiB/BaiF)"/>
    <property type="match status" value="1"/>
</dbReference>
<gene>
    <name evidence="1" type="ORF">ACFSBI_15610</name>
</gene>
<protein>
    <submittedName>
        <fullName evidence="1">CoA transferase</fullName>
    </submittedName>
</protein>
<evidence type="ECO:0000313" key="1">
    <source>
        <dbReference type="EMBL" id="MFD1722976.1"/>
    </source>
</evidence>
<dbReference type="InterPro" id="IPR003673">
    <property type="entry name" value="CoA-Trfase_fam_III"/>
</dbReference>
<keyword evidence="2" id="KW-1185">Reference proteome</keyword>
<dbReference type="PANTHER" id="PTHR48228:SF4">
    <property type="entry name" value="BLR3030 PROTEIN"/>
    <property type="match status" value="1"/>
</dbReference>
<dbReference type="GO" id="GO:0016740">
    <property type="term" value="F:transferase activity"/>
    <property type="evidence" value="ECO:0007669"/>
    <property type="project" value="UniProtKB-KW"/>
</dbReference>
<dbReference type="Gene3D" id="3.40.50.10540">
    <property type="entry name" value="Crotonobetainyl-coa:carnitine coa-transferase, domain 1"/>
    <property type="match status" value="1"/>
</dbReference>
<evidence type="ECO:0000313" key="2">
    <source>
        <dbReference type="Proteomes" id="UP001597347"/>
    </source>
</evidence>
<accession>A0ABW4LHS0</accession>
<comment type="caution">
    <text evidence="1">The sequence shown here is derived from an EMBL/GenBank/DDBJ whole genome shotgun (WGS) entry which is preliminary data.</text>
</comment>
<name>A0ABW4LHS0_9MICO</name>
<keyword evidence="1" id="KW-0808">Transferase</keyword>
<dbReference type="Pfam" id="PF02515">
    <property type="entry name" value="CoA_transf_3"/>
    <property type="match status" value="1"/>
</dbReference>
<dbReference type="PANTHER" id="PTHR48228">
    <property type="entry name" value="SUCCINYL-COA--D-CITRAMALATE COA-TRANSFERASE"/>
    <property type="match status" value="1"/>
</dbReference>
<feature type="non-terminal residue" evidence="1">
    <location>
        <position position="1"/>
    </location>
</feature>
<organism evidence="1 2">
    <name type="scientific">Amnibacterium endophyticum</name>
    <dbReference type="NCBI Taxonomy" id="2109337"/>
    <lineage>
        <taxon>Bacteria</taxon>
        <taxon>Bacillati</taxon>
        <taxon>Actinomycetota</taxon>
        <taxon>Actinomycetes</taxon>
        <taxon>Micrococcales</taxon>
        <taxon>Microbacteriaceae</taxon>
        <taxon>Amnibacterium</taxon>
    </lineage>
</organism>